<dbReference type="Gene3D" id="3.40.50.720">
    <property type="entry name" value="NAD(P)-binding Rossmann-like Domain"/>
    <property type="match status" value="1"/>
</dbReference>
<name>A0AAJ0CYA4_9HYPO</name>
<evidence type="ECO:0000256" key="1">
    <source>
        <dbReference type="ARBA" id="ARBA00006484"/>
    </source>
</evidence>
<dbReference type="Proteomes" id="UP001251528">
    <property type="component" value="Unassembled WGS sequence"/>
</dbReference>
<dbReference type="PANTHER" id="PTHR43008:SF8">
    <property type="entry name" value="BENZIL REDUCTASE ((S)-BENZOIN FORMING) IRC24"/>
    <property type="match status" value="1"/>
</dbReference>
<dbReference type="InterPro" id="IPR036291">
    <property type="entry name" value="NAD(P)-bd_dom_sf"/>
</dbReference>
<dbReference type="PANTHER" id="PTHR43008">
    <property type="entry name" value="BENZIL REDUCTASE"/>
    <property type="match status" value="1"/>
</dbReference>
<evidence type="ECO:0000313" key="3">
    <source>
        <dbReference type="EMBL" id="KAK2609160.1"/>
    </source>
</evidence>
<keyword evidence="4" id="KW-1185">Reference proteome</keyword>
<evidence type="ECO:0000256" key="2">
    <source>
        <dbReference type="ARBA" id="ARBA00023002"/>
    </source>
</evidence>
<comment type="similarity">
    <text evidence="1">Belongs to the short-chain dehydrogenases/reductases (SDR) family.</text>
</comment>
<dbReference type="InterPro" id="IPR002347">
    <property type="entry name" value="SDR_fam"/>
</dbReference>
<dbReference type="EMBL" id="JASWJB010000026">
    <property type="protein sequence ID" value="KAK2609160.1"/>
    <property type="molecule type" value="Genomic_DNA"/>
</dbReference>
<keyword evidence="2" id="KW-0560">Oxidoreductase</keyword>
<dbReference type="AlphaFoldDB" id="A0AAJ0CYA4"/>
<gene>
    <name evidence="3" type="ORF">QQS21_002242</name>
</gene>
<dbReference type="SUPFAM" id="SSF51735">
    <property type="entry name" value="NAD(P)-binding Rossmann-fold domains"/>
    <property type="match status" value="1"/>
</dbReference>
<protein>
    <submittedName>
        <fullName evidence="3">Uncharacterized protein</fullName>
    </submittedName>
</protein>
<evidence type="ECO:0000313" key="4">
    <source>
        <dbReference type="Proteomes" id="UP001251528"/>
    </source>
</evidence>
<sequence length="263" mass="28559">MAHKVFIVTGASKGLGAAIAKYLLAQSHKVVLAARSAEPLESLKRAYPGQVEYVAGDMADAEMPGKLTGQAVKSFGKLDGLVINHGLLVSEKFEKTSIDTFKKLYDVNVFSCVVMVGKCLFINSSIYNFVKQTTQAQAAIPELRKSQGCIVWISSGAARTAYMGWSAYGSSKAVLNSLSTHLAFEDKDITSVSVEPGRVDTDMQEQIRSSGEETMDKAQYDSFKEAYEQGQLLKPEQPGHVIAKFVATPQKSLSGQNLKYVQS</sequence>
<dbReference type="GO" id="GO:0016616">
    <property type="term" value="F:oxidoreductase activity, acting on the CH-OH group of donors, NAD or NADP as acceptor"/>
    <property type="evidence" value="ECO:0007669"/>
    <property type="project" value="UniProtKB-ARBA"/>
</dbReference>
<accession>A0AAJ0CYA4</accession>
<proteinExistence type="inferred from homology"/>
<dbReference type="GO" id="GO:0050664">
    <property type="term" value="F:oxidoreductase activity, acting on NAD(P)H, oxygen as acceptor"/>
    <property type="evidence" value="ECO:0007669"/>
    <property type="project" value="TreeGrafter"/>
</dbReference>
<dbReference type="Pfam" id="PF00106">
    <property type="entry name" value="adh_short"/>
    <property type="match status" value="1"/>
</dbReference>
<organism evidence="3 4">
    <name type="scientific">Conoideocrella luteorostrata</name>
    <dbReference type="NCBI Taxonomy" id="1105319"/>
    <lineage>
        <taxon>Eukaryota</taxon>
        <taxon>Fungi</taxon>
        <taxon>Dikarya</taxon>
        <taxon>Ascomycota</taxon>
        <taxon>Pezizomycotina</taxon>
        <taxon>Sordariomycetes</taxon>
        <taxon>Hypocreomycetidae</taxon>
        <taxon>Hypocreales</taxon>
        <taxon>Clavicipitaceae</taxon>
        <taxon>Conoideocrella</taxon>
    </lineage>
</organism>
<dbReference type="PRINTS" id="PR00081">
    <property type="entry name" value="GDHRDH"/>
</dbReference>
<comment type="caution">
    <text evidence="3">The sequence shown here is derived from an EMBL/GenBank/DDBJ whole genome shotgun (WGS) entry which is preliminary data.</text>
</comment>
<reference evidence="3" key="1">
    <citation type="submission" date="2023-06" db="EMBL/GenBank/DDBJ databases">
        <title>Conoideocrella luteorostrata (Hypocreales: Clavicipitaceae), a potential biocontrol fungus for elongate hemlock scale in United States Christmas tree production areas.</title>
        <authorList>
            <person name="Barrett H."/>
            <person name="Lovett B."/>
            <person name="Macias A.M."/>
            <person name="Stajich J.E."/>
            <person name="Kasson M.T."/>
        </authorList>
    </citation>
    <scope>NUCLEOTIDE SEQUENCE</scope>
    <source>
        <strain evidence="3">ARSEF 14590</strain>
    </source>
</reference>